<dbReference type="InterPro" id="IPR050680">
    <property type="entry name" value="YpeA/RimI_acetyltransf"/>
</dbReference>
<evidence type="ECO:0000256" key="2">
    <source>
        <dbReference type="ARBA" id="ARBA00023315"/>
    </source>
</evidence>
<dbReference type="GO" id="GO:0016747">
    <property type="term" value="F:acyltransferase activity, transferring groups other than amino-acyl groups"/>
    <property type="evidence" value="ECO:0007669"/>
    <property type="project" value="InterPro"/>
</dbReference>
<comment type="caution">
    <text evidence="4">The sequence shown here is derived from an EMBL/GenBank/DDBJ whole genome shotgun (WGS) entry which is preliminary data.</text>
</comment>
<dbReference type="InterPro" id="IPR016181">
    <property type="entry name" value="Acyl_CoA_acyltransferase"/>
</dbReference>
<gene>
    <name evidence="4" type="ORF">DLM86_05950</name>
</gene>
<dbReference type="PANTHER" id="PTHR43420">
    <property type="entry name" value="ACETYLTRANSFERASE"/>
    <property type="match status" value="1"/>
</dbReference>
<reference evidence="4 5" key="1">
    <citation type="submission" date="2018-05" db="EMBL/GenBank/DDBJ databases">
        <title>Paenibacillus flagellatus sp. nov., isolated from selenium mineral soil.</title>
        <authorList>
            <person name="Dai X."/>
        </authorList>
    </citation>
    <scope>NUCLEOTIDE SEQUENCE [LARGE SCALE GENOMIC DNA]</scope>
    <source>
        <strain evidence="4 5">DXL2</strain>
    </source>
</reference>
<dbReference type="PANTHER" id="PTHR43420:SF44">
    <property type="entry name" value="ACETYLTRANSFERASE YPEA"/>
    <property type="match status" value="1"/>
</dbReference>
<protein>
    <submittedName>
        <fullName evidence="4">N-acetyltransferase</fullName>
    </submittedName>
</protein>
<dbReference type="PROSITE" id="PS51186">
    <property type="entry name" value="GNAT"/>
    <property type="match status" value="1"/>
</dbReference>
<keyword evidence="5" id="KW-1185">Reference proteome</keyword>
<dbReference type="EMBL" id="QJVJ01000002">
    <property type="protein sequence ID" value="PYI56512.1"/>
    <property type="molecule type" value="Genomic_DNA"/>
</dbReference>
<dbReference type="CDD" id="cd04301">
    <property type="entry name" value="NAT_SF"/>
    <property type="match status" value="1"/>
</dbReference>
<dbReference type="RefSeq" id="WP_110839039.1">
    <property type="nucleotide sequence ID" value="NZ_QJVJ01000002.1"/>
</dbReference>
<evidence type="ECO:0000259" key="3">
    <source>
        <dbReference type="PROSITE" id="PS51186"/>
    </source>
</evidence>
<dbReference type="Gene3D" id="3.40.630.30">
    <property type="match status" value="1"/>
</dbReference>
<dbReference type="Pfam" id="PF13508">
    <property type="entry name" value="Acetyltransf_7"/>
    <property type="match status" value="1"/>
</dbReference>
<dbReference type="OrthoDB" id="794462at2"/>
<evidence type="ECO:0000313" key="4">
    <source>
        <dbReference type="EMBL" id="PYI56512.1"/>
    </source>
</evidence>
<feature type="domain" description="N-acetyltransferase" evidence="3">
    <location>
        <begin position="2"/>
        <end position="154"/>
    </location>
</feature>
<organism evidence="4 5">
    <name type="scientific">Paenibacillus flagellatus</name>
    <dbReference type="NCBI Taxonomy" id="2211139"/>
    <lineage>
        <taxon>Bacteria</taxon>
        <taxon>Bacillati</taxon>
        <taxon>Bacillota</taxon>
        <taxon>Bacilli</taxon>
        <taxon>Bacillales</taxon>
        <taxon>Paenibacillaceae</taxon>
        <taxon>Paenibacillus</taxon>
    </lineage>
</organism>
<proteinExistence type="predicted"/>
<dbReference type="AlphaFoldDB" id="A0A2V5KBZ9"/>
<name>A0A2V5KBZ9_9BACL</name>
<keyword evidence="1 4" id="KW-0808">Transferase</keyword>
<dbReference type="Proteomes" id="UP000247476">
    <property type="component" value="Unassembled WGS sequence"/>
</dbReference>
<evidence type="ECO:0000313" key="5">
    <source>
        <dbReference type="Proteomes" id="UP000247476"/>
    </source>
</evidence>
<dbReference type="InterPro" id="IPR000182">
    <property type="entry name" value="GNAT_dom"/>
</dbReference>
<evidence type="ECO:0000256" key="1">
    <source>
        <dbReference type="ARBA" id="ARBA00022679"/>
    </source>
</evidence>
<keyword evidence="2" id="KW-0012">Acyltransferase</keyword>
<dbReference type="SUPFAM" id="SSF55729">
    <property type="entry name" value="Acyl-CoA N-acyltransferases (Nat)"/>
    <property type="match status" value="1"/>
</dbReference>
<sequence>MLKLEPVRPEDDSFLFDVYVGTRRDEFAPLGWPEMQLTSFLRMQFDMQKRSYELQYPSADHRLVSRGTERIGRIMTAETDDAIRLVDLSLLPEHRNGGVGSALLRDLRQSAERAGKPLRLNVLQHNPARRLYERFGFRVVGESFPYVEMEWNDVGREVVPD</sequence>
<accession>A0A2V5KBZ9</accession>